<gene>
    <name evidence="2" type="ORF">M0R45_000929</name>
</gene>
<comment type="caution">
    <text evidence="2">The sequence shown here is derived from an EMBL/GenBank/DDBJ whole genome shotgun (WGS) entry which is preliminary data.</text>
</comment>
<keyword evidence="1" id="KW-0472">Membrane</keyword>
<proteinExistence type="predicted"/>
<dbReference type="EMBL" id="JBEDUW010000208">
    <property type="protein sequence ID" value="KAK9903822.1"/>
    <property type="molecule type" value="Genomic_DNA"/>
</dbReference>
<dbReference type="AlphaFoldDB" id="A0AAW1VN39"/>
<reference evidence="2 3" key="1">
    <citation type="journal article" date="2023" name="G3 (Bethesda)">
        <title>A chromosome-length genome assembly and annotation of blackberry (Rubus argutus, cv. 'Hillquist').</title>
        <authorList>
            <person name="Bruna T."/>
            <person name="Aryal R."/>
            <person name="Dudchenko O."/>
            <person name="Sargent D.J."/>
            <person name="Mead D."/>
            <person name="Buti M."/>
            <person name="Cavallini A."/>
            <person name="Hytonen T."/>
            <person name="Andres J."/>
            <person name="Pham M."/>
            <person name="Weisz D."/>
            <person name="Mascagni F."/>
            <person name="Usai G."/>
            <person name="Natali L."/>
            <person name="Bassil N."/>
            <person name="Fernandez G.E."/>
            <person name="Lomsadze A."/>
            <person name="Armour M."/>
            <person name="Olukolu B."/>
            <person name="Poorten T."/>
            <person name="Britton C."/>
            <person name="Davik J."/>
            <person name="Ashrafi H."/>
            <person name="Aiden E.L."/>
            <person name="Borodovsky M."/>
            <person name="Worthington M."/>
        </authorList>
    </citation>
    <scope>NUCLEOTIDE SEQUENCE [LARGE SCALE GENOMIC DNA]</scope>
    <source>
        <strain evidence="2">PI 553951</strain>
    </source>
</reference>
<keyword evidence="1" id="KW-0812">Transmembrane</keyword>
<evidence type="ECO:0000313" key="2">
    <source>
        <dbReference type="EMBL" id="KAK9903822.1"/>
    </source>
</evidence>
<dbReference type="Pfam" id="PF04749">
    <property type="entry name" value="PLAC8"/>
    <property type="match status" value="1"/>
</dbReference>
<protein>
    <submittedName>
        <fullName evidence="2">Uncharacterized protein</fullName>
    </submittedName>
</protein>
<name>A0AAW1VN39_RUBAR</name>
<dbReference type="NCBIfam" id="TIGR01571">
    <property type="entry name" value="A_thal_Cys_rich"/>
    <property type="match status" value="1"/>
</dbReference>
<evidence type="ECO:0000256" key="1">
    <source>
        <dbReference type="SAM" id="Phobius"/>
    </source>
</evidence>
<dbReference type="PANTHER" id="PTHR15907">
    <property type="entry name" value="DUF614 FAMILY PROTEIN-RELATED"/>
    <property type="match status" value="1"/>
</dbReference>
<accession>A0AAW1VN39</accession>
<evidence type="ECO:0000313" key="3">
    <source>
        <dbReference type="Proteomes" id="UP001457282"/>
    </source>
</evidence>
<keyword evidence="1" id="KW-1133">Transmembrane helix</keyword>
<keyword evidence="3" id="KW-1185">Reference proteome</keyword>
<sequence>MGMAELQNESLPLAPSALVPNPLIPPSSAPPLPCNLDVKPLATTGIPIMPVAHPHYPAPWSTGLCDCCDDLSSCCLTCWCPCVTFGRIAEIVDRGSSSCGVSGTLYGLMLCVMGCSCLYSCFYRSKLRGQYFLEEKPCADCCVHFCCEECALCQEYRHLQNQGFDMSIGWYGNLQRQKRLAAMAAAVPPQLQPGMNR</sequence>
<dbReference type="Proteomes" id="UP001457282">
    <property type="component" value="Unassembled WGS sequence"/>
</dbReference>
<organism evidence="2 3">
    <name type="scientific">Rubus argutus</name>
    <name type="common">Southern blackberry</name>
    <dbReference type="NCBI Taxonomy" id="59490"/>
    <lineage>
        <taxon>Eukaryota</taxon>
        <taxon>Viridiplantae</taxon>
        <taxon>Streptophyta</taxon>
        <taxon>Embryophyta</taxon>
        <taxon>Tracheophyta</taxon>
        <taxon>Spermatophyta</taxon>
        <taxon>Magnoliopsida</taxon>
        <taxon>eudicotyledons</taxon>
        <taxon>Gunneridae</taxon>
        <taxon>Pentapetalae</taxon>
        <taxon>rosids</taxon>
        <taxon>fabids</taxon>
        <taxon>Rosales</taxon>
        <taxon>Rosaceae</taxon>
        <taxon>Rosoideae</taxon>
        <taxon>Rosoideae incertae sedis</taxon>
        <taxon>Rubus</taxon>
    </lineage>
</organism>
<feature type="transmembrane region" description="Helical" evidence="1">
    <location>
        <begin position="104"/>
        <end position="123"/>
    </location>
</feature>
<dbReference type="InterPro" id="IPR006461">
    <property type="entry name" value="PLAC_motif_containing"/>
</dbReference>